<dbReference type="Proteomes" id="UP000247371">
    <property type="component" value="Unassembled WGS sequence"/>
</dbReference>
<evidence type="ECO:0000313" key="2">
    <source>
        <dbReference type="EMBL" id="PYD70250.1"/>
    </source>
</evidence>
<name>A0A2V4RDT9_9PROT</name>
<comment type="caution">
    <text evidence="2">The sequence shown here is derived from an EMBL/GenBank/DDBJ whole genome shotgun (WGS) entry which is preliminary data.</text>
</comment>
<dbReference type="RefSeq" id="WP_110556117.1">
    <property type="nucleotide sequence ID" value="NZ_NKUB01000004.1"/>
</dbReference>
<accession>A0A2V4RDT9</accession>
<gene>
    <name evidence="2" type="ORF">CFR76_04820</name>
</gene>
<proteinExistence type="predicted"/>
<sequence length="75" mass="7566">MRLFMLTTTATLSLISIQAYAQSAPGWMSDIVSSPTVASWLGKKADTSAGTADSSSLTNATVGANSVSVAGNPSI</sequence>
<evidence type="ECO:0000313" key="3">
    <source>
        <dbReference type="Proteomes" id="UP000247371"/>
    </source>
</evidence>
<dbReference type="EMBL" id="NKUB01000004">
    <property type="protein sequence ID" value="PYD70250.1"/>
    <property type="molecule type" value="Genomic_DNA"/>
</dbReference>
<keyword evidence="1" id="KW-0732">Signal</keyword>
<keyword evidence="3" id="KW-1185">Reference proteome</keyword>
<protein>
    <submittedName>
        <fullName evidence="2">Uncharacterized protein</fullName>
    </submittedName>
</protein>
<feature type="signal peptide" evidence="1">
    <location>
        <begin position="1"/>
        <end position="21"/>
    </location>
</feature>
<organism evidence="2 3">
    <name type="scientific">Komagataeibacter swingsii</name>
    <dbReference type="NCBI Taxonomy" id="215220"/>
    <lineage>
        <taxon>Bacteria</taxon>
        <taxon>Pseudomonadati</taxon>
        <taxon>Pseudomonadota</taxon>
        <taxon>Alphaproteobacteria</taxon>
        <taxon>Acetobacterales</taxon>
        <taxon>Acetobacteraceae</taxon>
        <taxon>Komagataeibacter</taxon>
    </lineage>
</organism>
<evidence type="ECO:0000256" key="1">
    <source>
        <dbReference type="SAM" id="SignalP"/>
    </source>
</evidence>
<feature type="chain" id="PRO_5015939080" evidence="1">
    <location>
        <begin position="22"/>
        <end position="75"/>
    </location>
</feature>
<dbReference type="AlphaFoldDB" id="A0A2V4RDT9"/>
<reference evidence="2 3" key="1">
    <citation type="submission" date="2017-07" db="EMBL/GenBank/DDBJ databases">
        <title>A draft genome sequence of Komagataeibacter swingsii LMG 22125.</title>
        <authorList>
            <person name="Skraban J."/>
            <person name="Cleenwerck I."/>
            <person name="Vandamme P."/>
            <person name="Trcek J."/>
        </authorList>
    </citation>
    <scope>NUCLEOTIDE SEQUENCE [LARGE SCALE GENOMIC DNA]</scope>
    <source>
        <strain evidence="2 3">LMG 22125</strain>
    </source>
</reference>